<name>A0A918WG63_9BACT</name>
<dbReference type="Pfam" id="PF18998">
    <property type="entry name" value="Flg_new_2"/>
    <property type="match status" value="5"/>
</dbReference>
<protein>
    <recommendedName>
        <fullName evidence="1">Bacterial repeat domain-containing protein</fullName>
    </recommendedName>
</protein>
<dbReference type="Proteomes" id="UP000644507">
    <property type="component" value="Unassembled WGS sequence"/>
</dbReference>
<keyword evidence="3" id="KW-1185">Reference proteome</keyword>
<feature type="domain" description="Bacterial repeat" evidence="1">
    <location>
        <begin position="871"/>
        <end position="940"/>
    </location>
</feature>
<evidence type="ECO:0000259" key="1">
    <source>
        <dbReference type="Pfam" id="PF18998"/>
    </source>
</evidence>
<gene>
    <name evidence="2" type="ORF">GCM10007100_07250</name>
</gene>
<proteinExistence type="predicted"/>
<feature type="domain" description="Bacterial repeat" evidence="1">
    <location>
        <begin position="166"/>
        <end position="230"/>
    </location>
</feature>
<feature type="domain" description="Bacterial repeat" evidence="1">
    <location>
        <begin position="591"/>
        <end position="657"/>
    </location>
</feature>
<accession>A0A918WG63</accession>
<reference evidence="2" key="2">
    <citation type="submission" date="2020-09" db="EMBL/GenBank/DDBJ databases">
        <authorList>
            <person name="Sun Q."/>
            <person name="Kim S."/>
        </authorList>
    </citation>
    <scope>NUCLEOTIDE SEQUENCE</scope>
    <source>
        <strain evidence="2">KCTC 12988</strain>
    </source>
</reference>
<dbReference type="EMBL" id="BMXI01000002">
    <property type="protein sequence ID" value="GHC44492.1"/>
    <property type="molecule type" value="Genomic_DNA"/>
</dbReference>
<comment type="caution">
    <text evidence="2">The sequence shown here is derived from an EMBL/GenBank/DDBJ whole genome shotgun (WGS) entry which is preliminary data.</text>
</comment>
<feature type="domain" description="Bacterial repeat" evidence="1">
    <location>
        <begin position="234"/>
        <end position="302"/>
    </location>
</feature>
<organism evidence="2 3">
    <name type="scientific">Roseibacillus persicicus</name>
    <dbReference type="NCBI Taxonomy" id="454148"/>
    <lineage>
        <taxon>Bacteria</taxon>
        <taxon>Pseudomonadati</taxon>
        <taxon>Verrucomicrobiota</taxon>
        <taxon>Verrucomicrobiia</taxon>
        <taxon>Verrucomicrobiales</taxon>
        <taxon>Verrucomicrobiaceae</taxon>
        <taxon>Roseibacillus</taxon>
    </lineage>
</organism>
<sequence>MEVVYTPSAVNQDNQLFIETASGSTLTSHFHGDEIREFTGTGPLTFSPQQTLPKLLVVKSGAVFQGLQVPSGFVQMVYVESGGAITGWSGASTVNIFAEDGALLDFRTSNFSPNPYTSLFYSPATQILGTMPTIPPPLISDPYGRQTTSISLSVGVGPFTKAFGLEVEVVGDGSVTRDPAGPYYQNGDVVELTAEPGVGGSFNGWTGGVTSNGSTISVTIPTSKVTANFSTGRTLSTYSGAGGSILKSPDLEVFADGATVTLTPQAVAGFEFLGWGGDVSGTDNPLVLTMSQDLEVIGIFQSVEQGNLATLSAVDLPYAPLGETITLTGSGLTNPTAASFLIHGEEDVATTFSSLSDLNMEVVFNANAGRSALLVETGASSTLAIDLTEAELGYFQGQGSYSGEDRILVVAPGSVLDEIPSFHPSRSLEVIYVRAGAIFRAWEQLASVKVFAEQGAVLDFREGASPLAGRTSVYYSPATEILGEMPVNVEIIGQSYVSYSRQLTPISLSPAVGTFGRGYELEVEILGNGTVSRDLDGPYYPPGVDVELTAISGEGSFFTGWSGGVISEHSVISVRIPKSTITASFSSGRKLTTFSGLGGSILRDPDLESYPDGAVVTLTPQPASGYEFVSWGGEADSSFNSLELTLNSDVTVVGVFRLSNQDSLAKITSSSPEVVPVGSPLMLEGEGFVGPATALFLAQSDSASAASEVISQTEMEVMFQSSGNQPEMLLVETANGTSLAAGSIVDFEYFEGVGALSSSNRVVVVQSGSILESVAPGSAFTDIEVYYVKAGAVFKAWNSLVFGRVFAEDGAILDLRDSTLNSVRGTRVFYGPGVEVLGDFPGSVFPGDDPFARQTTSLSLSPDVGLFESAYTVAVTSEGPGTVTVNPDKEYYTRGETVTFTAVPDEGNYFIRWNGNSSVTNPELTFTVSRNLQLNARFSPLADFVSSWRLEHFSPEQLADPNVSGLSQDPDGDGLTNTAEYVFGSDPLVIDSGADLRLHSIDPEAKLIQFSYLRPKLVADVDYLYFGSTDFINWNNLSEGEMAEEVATEDATEDLERVTIQVSFGAEDFPKSYTLRLGAELL</sequence>
<feature type="domain" description="Bacterial repeat" evidence="1">
    <location>
        <begin position="519"/>
        <end position="587"/>
    </location>
</feature>
<evidence type="ECO:0000313" key="3">
    <source>
        <dbReference type="Proteomes" id="UP000644507"/>
    </source>
</evidence>
<dbReference type="AlphaFoldDB" id="A0A918WG63"/>
<evidence type="ECO:0000313" key="2">
    <source>
        <dbReference type="EMBL" id="GHC44492.1"/>
    </source>
</evidence>
<reference evidence="2" key="1">
    <citation type="journal article" date="2014" name="Int. J. Syst. Evol. Microbiol.">
        <title>Complete genome sequence of Corynebacterium casei LMG S-19264T (=DSM 44701T), isolated from a smear-ripened cheese.</title>
        <authorList>
            <consortium name="US DOE Joint Genome Institute (JGI-PGF)"/>
            <person name="Walter F."/>
            <person name="Albersmeier A."/>
            <person name="Kalinowski J."/>
            <person name="Ruckert C."/>
        </authorList>
    </citation>
    <scope>NUCLEOTIDE SEQUENCE</scope>
    <source>
        <strain evidence="2">KCTC 12988</strain>
    </source>
</reference>
<dbReference type="InterPro" id="IPR044060">
    <property type="entry name" value="Bacterial_rp_domain"/>
</dbReference>